<proteinExistence type="predicted"/>
<keyword evidence="1" id="KW-0106">Calcium</keyword>
<gene>
    <name evidence="3" type="ORF">GPECTOR_17g885</name>
</gene>
<evidence type="ECO:0000313" key="4">
    <source>
        <dbReference type="Proteomes" id="UP000075714"/>
    </source>
</evidence>
<dbReference type="GO" id="GO:0005509">
    <property type="term" value="F:calcium ion binding"/>
    <property type="evidence" value="ECO:0007669"/>
    <property type="project" value="InterPro"/>
</dbReference>
<feature type="domain" description="EF-hand" evidence="2">
    <location>
        <begin position="135"/>
        <end position="170"/>
    </location>
</feature>
<dbReference type="Proteomes" id="UP000075714">
    <property type="component" value="Unassembled WGS sequence"/>
</dbReference>
<accession>A0A150GKD2</accession>
<comment type="caution">
    <text evidence="3">The sequence shown here is derived from an EMBL/GenBank/DDBJ whole genome shotgun (WGS) entry which is preliminary data.</text>
</comment>
<dbReference type="OrthoDB" id="26525at2759"/>
<dbReference type="Pfam" id="PF13499">
    <property type="entry name" value="EF-hand_7"/>
    <property type="match status" value="1"/>
</dbReference>
<dbReference type="InterPro" id="IPR002048">
    <property type="entry name" value="EF_hand_dom"/>
</dbReference>
<keyword evidence="4" id="KW-1185">Reference proteome</keyword>
<evidence type="ECO:0000259" key="2">
    <source>
        <dbReference type="PROSITE" id="PS50222"/>
    </source>
</evidence>
<sequence length="247" mass="26235">MHALIALTPSWMQALIPEFEMALQGVRHAGVGRMAVSRRVAVPCCAAKPAVQHQQAPTTREGGSVASQLLAAGLALSLSLGGVSSAMAASQYNSLADITRSSFAFVDEDKNGVITKDELLRTSQAVAEDVEFIVPEESQLDFAMKLFDLNQDGTLTTDELLASIALDGAVGETEIDADVVAVFDKDNDGFVSLREFKAGVPPLGPGGEAAKEYIFRRVDGLVDANDKLDTEEFANALTLMRTAVLGY</sequence>
<name>A0A150GKD2_GONPE</name>
<dbReference type="SUPFAM" id="SSF47473">
    <property type="entry name" value="EF-hand"/>
    <property type="match status" value="1"/>
</dbReference>
<dbReference type="SMART" id="SM00054">
    <property type="entry name" value="EFh"/>
    <property type="match status" value="3"/>
</dbReference>
<dbReference type="Gene3D" id="1.10.238.10">
    <property type="entry name" value="EF-hand"/>
    <property type="match status" value="2"/>
</dbReference>
<dbReference type="AlphaFoldDB" id="A0A150GKD2"/>
<dbReference type="InterPro" id="IPR018247">
    <property type="entry name" value="EF_Hand_1_Ca_BS"/>
</dbReference>
<evidence type="ECO:0000313" key="3">
    <source>
        <dbReference type="EMBL" id="KXZ50247.1"/>
    </source>
</evidence>
<dbReference type="CDD" id="cd00051">
    <property type="entry name" value="EFh"/>
    <property type="match status" value="3"/>
</dbReference>
<dbReference type="PROSITE" id="PS50222">
    <property type="entry name" value="EF_HAND_2"/>
    <property type="match status" value="3"/>
</dbReference>
<dbReference type="PROSITE" id="PS00018">
    <property type="entry name" value="EF_HAND_1"/>
    <property type="match status" value="3"/>
</dbReference>
<feature type="domain" description="EF-hand" evidence="2">
    <location>
        <begin position="171"/>
        <end position="206"/>
    </location>
</feature>
<dbReference type="Pfam" id="PF13202">
    <property type="entry name" value="EF-hand_5"/>
    <property type="match status" value="1"/>
</dbReference>
<dbReference type="STRING" id="33097.A0A150GKD2"/>
<protein>
    <recommendedName>
        <fullName evidence="2">EF-hand domain-containing protein</fullName>
    </recommendedName>
</protein>
<dbReference type="EMBL" id="LSYV01000018">
    <property type="protein sequence ID" value="KXZ50247.1"/>
    <property type="molecule type" value="Genomic_DNA"/>
</dbReference>
<organism evidence="3 4">
    <name type="scientific">Gonium pectorale</name>
    <name type="common">Green alga</name>
    <dbReference type="NCBI Taxonomy" id="33097"/>
    <lineage>
        <taxon>Eukaryota</taxon>
        <taxon>Viridiplantae</taxon>
        <taxon>Chlorophyta</taxon>
        <taxon>core chlorophytes</taxon>
        <taxon>Chlorophyceae</taxon>
        <taxon>CS clade</taxon>
        <taxon>Chlamydomonadales</taxon>
        <taxon>Volvocaceae</taxon>
        <taxon>Gonium</taxon>
    </lineage>
</organism>
<reference evidence="4" key="1">
    <citation type="journal article" date="2016" name="Nat. Commun.">
        <title>The Gonium pectorale genome demonstrates co-option of cell cycle regulation during the evolution of multicellularity.</title>
        <authorList>
            <person name="Hanschen E.R."/>
            <person name="Marriage T.N."/>
            <person name="Ferris P.J."/>
            <person name="Hamaji T."/>
            <person name="Toyoda A."/>
            <person name="Fujiyama A."/>
            <person name="Neme R."/>
            <person name="Noguchi H."/>
            <person name="Minakuchi Y."/>
            <person name="Suzuki M."/>
            <person name="Kawai-Toyooka H."/>
            <person name="Smith D.R."/>
            <person name="Sparks H."/>
            <person name="Anderson J."/>
            <person name="Bakaric R."/>
            <person name="Luria V."/>
            <person name="Karger A."/>
            <person name="Kirschner M.W."/>
            <person name="Durand P.M."/>
            <person name="Michod R.E."/>
            <person name="Nozaki H."/>
            <person name="Olson B.J."/>
        </authorList>
    </citation>
    <scope>NUCLEOTIDE SEQUENCE [LARGE SCALE GENOMIC DNA]</scope>
    <source>
        <strain evidence="4">NIES-2863</strain>
    </source>
</reference>
<dbReference type="InterPro" id="IPR011992">
    <property type="entry name" value="EF-hand-dom_pair"/>
</dbReference>
<evidence type="ECO:0000256" key="1">
    <source>
        <dbReference type="ARBA" id="ARBA00022837"/>
    </source>
</evidence>
<feature type="domain" description="EF-hand" evidence="2">
    <location>
        <begin position="94"/>
        <end position="129"/>
    </location>
</feature>